<dbReference type="PROSITE" id="PS51186">
    <property type="entry name" value="GNAT"/>
    <property type="match status" value="1"/>
</dbReference>
<evidence type="ECO:0000259" key="1">
    <source>
        <dbReference type="PROSITE" id="PS51186"/>
    </source>
</evidence>
<dbReference type="AlphaFoldDB" id="A0A7H1B0Z5"/>
<dbReference type="KEGG" id="sxn:IAG42_01415"/>
<reference evidence="2 3" key="1">
    <citation type="submission" date="2020-09" db="EMBL/GenBank/DDBJ databases">
        <title>A novel species.</title>
        <authorList>
            <person name="Gao J."/>
        </authorList>
    </citation>
    <scope>NUCLEOTIDE SEQUENCE [LARGE SCALE GENOMIC DNA]</scope>
    <source>
        <strain evidence="2 3">CRXT-Y-14</strain>
    </source>
</reference>
<proteinExistence type="predicted"/>
<dbReference type="Pfam" id="PF12746">
    <property type="entry name" value="GNAT_acetyltran"/>
    <property type="match status" value="1"/>
</dbReference>
<gene>
    <name evidence="2" type="ORF">IAG42_01415</name>
</gene>
<dbReference type="RefSeq" id="WP_188335155.1">
    <property type="nucleotide sequence ID" value="NZ_CP061281.1"/>
</dbReference>
<keyword evidence="2" id="KW-0808">Transferase</keyword>
<feature type="domain" description="N-acetyltransferase" evidence="1">
    <location>
        <begin position="128"/>
        <end position="253"/>
    </location>
</feature>
<dbReference type="EMBL" id="CP061281">
    <property type="protein sequence ID" value="QNS02400.1"/>
    <property type="molecule type" value="Genomic_DNA"/>
</dbReference>
<dbReference type="Proteomes" id="UP000516428">
    <property type="component" value="Chromosome"/>
</dbReference>
<sequence length="253" mass="25867">MPQEELPPQSPSLPLLRRARALWEGLAGAPVTFAAQDAADVAVSPKSSLCPAGWVGVVALGGSLIATAPGERAAATVRRALAGLPPERAVDAGDVREALPVTRVLGPATLAYVTEEAFRPATTVGAGATVLELDAGHPELNRLTELCGTEDAGEAALDEITSPVFVVREGGEPVAAAGYRAWPGRTAHLGVLTAPAARGRGLARATASAAVAHALAAGLLPQWRARPLASRRVAAALGFQELGWQLSVELAEP</sequence>
<evidence type="ECO:0000313" key="2">
    <source>
        <dbReference type="EMBL" id="QNS02400.1"/>
    </source>
</evidence>
<protein>
    <submittedName>
        <fullName evidence="2">GNAT family N-acetyltransferase</fullName>
    </submittedName>
</protein>
<dbReference type="InterPro" id="IPR016181">
    <property type="entry name" value="Acyl_CoA_acyltransferase"/>
</dbReference>
<organism evidence="2 3">
    <name type="scientific">Streptomyces xanthii</name>
    <dbReference type="NCBI Taxonomy" id="2768069"/>
    <lineage>
        <taxon>Bacteria</taxon>
        <taxon>Bacillati</taxon>
        <taxon>Actinomycetota</taxon>
        <taxon>Actinomycetes</taxon>
        <taxon>Kitasatosporales</taxon>
        <taxon>Streptomycetaceae</taxon>
        <taxon>Streptomyces</taxon>
    </lineage>
</organism>
<evidence type="ECO:0000313" key="3">
    <source>
        <dbReference type="Proteomes" id="UP000516428"/>
    </source>
</evidence>
<dbReference type="GO" id="GO:0016747">
    <property type="term" value="F:acyltransferase activity, transferring groups other than amino-acyl groups"/>
    <property type="evidence" value="ECO:0007669"/>
    <property type="project" value="InterPro"/>
</dbReference>
<dbReference type="SUPFAM" id="SSF55729">
    <property type="entry name" value="Acyl-CoA N-acyltransferases (Nat)"/>
    <property type="match status" value="1"/>
</dbReference>
<accession>A0A7H1B0Z5</accession>
<dbReference type="InterPro" id="IPR000182">
    <property type="entry name" value="GNAT_dom"/>
</dbReference>
<dbReference type="InterPro" id="IPR027365">
    <property type="entry name" value="GNAT_acetyltra_YdfB-like"/>
</dbReference>
<dbReference type="Gene3D" id="3.40.630.30">
    <property type="match status" value="1"/>
</dbReference>
<name>A0A7H1B0Z5_9ACTN</name>
<keyword evidence="3" id="KW-1185">Reference proteome</keyword>